<dbReference type="STRING" id="47854.GA0070603_0990"/>
<proteinExistence type="predicted"/>
<sequence length="60" mass="6800">MTTPHPHGTRGARPDAGLVNRRCDPGRYRTLDRNSDPAHLFPDPDDKPVNRPSHRMEGTR</sequence>
<dbReference type="AlphaFoldDB" id="A0A1C6U8Q6"/>
<organism evidence="2 3">
    <name type="scientific">Micromonospora chersina</name>
    <dbReference type="NCBI Taxonomy" id="47854"/>
    <lineage>
        <taxon>Bacteria</taxon>
        <taxon>Bacillati</taxon>
        <taxon>Actinomycetota</taxon>
        <taxon>Actinomycetes</taxon>
        <taxon>Micromonosporales</taxon>
        <taxon>Micromonosporaceae</taxon>
        <taxon>Micromonospora</taxon>
    </lineage>
</organism>
<feature type="region of interest" description="Disordered" evidence="1">
    <location>
        <begin position="1"/>
        <end position="60"/>
    </location>
</feature>
<name>A0A1C6U8Q6_9ACTN</name>
<accession>A0A1C6U8Q6</accession>
<reference evidence="3" key="1">
    <citation type="submission" date="2016-06" db="EMBL/GenBank/DDBJ databases">
        <authorList>
            <person name="Varghese N."/>
            <person name="Submissions Spin"/>
        </authorList>
    </citation>
    <scope>NUCLEOTIDE SEQUENCE [LARGE SCALE GENOMIC DNA]</scope>
    <source>
        <strain evidence="3">DSM 44151</strain>
    </source>
</reference>
<protein>
    <submittedName>
        <fullName evidence="2">Uncharacterized protein</fullName>
    </submittedName>
</protein>
<dbReference type="Proteomes" id="UP000198605">
    <property type="component" value="Unassembled WGS sequence"/>
</dbReference>
<evidence type="ECO:0000256" key="1">
    <source>
        <dbReference type="SAM" id="MobiDB-lite"/>
    </source>
</evidence>
<dbReference type="EMBL" id="FMIB01000002">
    <property type="protein sequence ID" value="SCL50460.1"/>
    <property type="molecule type" value="Genomic_DNA"/>
</dbReference>
<evidence type="ECO:0000313" key="2">
    <source>
        <dbReference type="EMBL" id="SCL50460.1"/>
    </source>
</evidence>
<feature type="compositionally biased region" description="Basic and acidic residues" evidence="1">
    <location>
        <begin position="21"/>
        <end position="60"/>
    </location>
</feature>
<keyword evidence="3" id="KW-1185">Reference proteome</keyword>
<evidence type="ECO:0000313" key="3">
    <source>
        <dbReference type="Proteomes" id="UP000198605"/>
    </source>
</evidence>
<gene>
    <name evidence="2" type="ORF">GA0070603_0990</name>
</gene>